<proteinExistence type="predicted"/>
<keyword evidence="1" id="KW-0812">Transmembrane</keyword>
<sequence length="242" mass="26064">MPLGFHGLVFRFFFLVVVVVVLVFLRVLHLQLVQLVVAAHASHQCLEGVDDEVVQGGLREGLVVLLEVGPGRLAPGPHRRGVEFVHVSRRAGLVEVGRLELRVHAGHQQADPKGPPDVRLGRPLVLVGQVAHDHGGRDGGPVDVLVVEALVPHVLGQGPGVRRQPRDSHADVVVDLEELLLVARQLAHRPLEGPQDDVGAALDAHAGRSLLDGFHGVFDLRRGAVEERAKRNRAKQSMVGAA</sequence>
<dbReference type="EMBL" id="CAACVS010000166">
    <property type="protein sequence ID" value="VEU38378.1"/>
    <property type="molecule type" value="Genomic_DNA"/>
</dbReference>
<keyword evidence="3" id="KW-1185">Reference proteome</keyword>
<keyword evidence="1" id="KW-1133">Transmembrane helix</keyword>
<accession>A0A448Z8Q1</accession>
<protein>
    <submittedName>
        <fullName evidence="2">Uncharacterized protein</fullName>
    </submittedName>
</protein>
<gene>
    <name evidence="2" type="ORF">PSNMU_V1.4_AUG-EV-PASAV3_0051980</name>
</gene>
<organism evidence="2 3">
    <name type="scientific">Pseudo-nitzschia multistriata</name>
    <dbReference type="NCBI Taxonomy" id="183589"/>
    <lineage>
        <taxon>Eukaryota</taxon>
        <taxon>Sar</taxon>
        <taxon>Stramenopiles</taxon>
        <taxon>Ochrophyta</taxon>
        <taxon>Bacillariophyta</taxon>
        <taxon>Bacillariophyceae</taxon>
        <taxon>Bacillariophycidae</taxon>
        <taxon>Bacillariales</taxon>
        <taxon>Bacillariaceae</taxon>
        <taxon>Pseudo-nitzschia</taxon>
    </lineage>
</organism>
<evidence type="ECO:0000313" key="3">
    <source>
        <dbReference type="Proteomes" id="UP000291116"/>
    </source>
</evidence>
<reference evidence="2 3" key="1">
    <citation type="submission" date="2019-01" db="EMBL/GenBank/DDBJ databases">
        <authorList>
            <person name="Ferrante I. M."/>
        </authorList>
    </citation>
    <scope>NUCLEOTIDE SEQUENCE [LARGE SCALE GENOMIC DNA]</scope>
    <source>
        <strain evidence="2 3">B856</strain>
    </source>
</reference>
<evidence type="ECO:0000256" key="1">
    <source>
        <dbReference type="SAM" id="Phobius"/>
    </source>
</evidence>
<evidence type="ECO:0000313" key="2">
    <source>
        <dbReference type="EMBL" id="VEU38378.1"/>
    </source>
</evidence>
<dbReference type="Proteomes" id="UP000291116">
    <property type="component" value="Unassembled WGS sequence"/>
</dbReference>
<dbReference type="AlphaFoldDB" id="A0A448Z8Q1"/>
<name>A0A448Z8Q1_9STRA</name>
<keyword evidence="1" id="KW-0472">Membrane</keyword>
<feature type="transmembrane region" description="Helical" evidence="1">
    <location>
        <begin position="6"/>
        <end position="25"/>
    </location>
</feature>